<dbReference type="Pfam" id="PF12802">
    <property type="entry name" value="MarR_2"/>
    <property type="match status" value="1"/>
</dbReference>
<proteinExistence type="predicted"/>
<feature type="domain" description="HTH marR-type" evidence="4">
    <location>
        <begin position="1"/>
        <end position="136"/>
    </location>
</feature>
<comment type="caution">
    <text evidence="5">The sequence shown here is derived from an EMBL/GenBank/DDBJ whole genome shotgun (WGS) entry which is preliminary data.</text>
</comment>
<dbReference type="EMBL" id="QUAJ01000021">
    <property type="protein sequence ID" value="REI40351.1"/>
    <property type="molecule type" value="Genomic_DNA"/>
</dbReference>
<dbReference type="PANTHER" id="PTHR42756">
    <property type="entry name" value="TRANSCRIPTIONAL REGULATOR, MARR"/>
    <property type="match status" value="1"/>
</dbReference>
<dbReference type="InterPro" id="IPR000835">
    <property type="entry name" value="HTH_MarR-typ"/>
</dbReference>
<organism evidence="5 6">
    <name type="scientific">Psychrilyobacter piezotolerans</name>
    <dbReference type="NCBI Taxonomy" id="2293438"/>
    <lineage>
        <taxon>Bacteria</taxon>
        <taxon>Fusobacteriati</taxon>
        <taxon>Fusobacteriota</taxon>
        <taxon>Fusobacteriia</taxon>
        <taxon>Fusobacteriales</taxon>
        <taxon>Fusobacteriaceae</taxon>
        <taxon>Psychrilyobacter</taxon>
    </lineage>
</organism>
<dbReference type="PRINTS" id="PR00598">
    <property type="entry name" value="HTHMARR"/>
</dbReference>
<dbReference type="Proteomes" id="UP000263486">
    <property type="component" value="Unassembled WGS sequence"/>
</dbReference>
<dbReference type="SUPFAM" id="SSF46785">
    <property type="entry name" value="Winged helix' DNA-binding domain"/>
    <property type="match status" value="1"/>
</dbReference>
<dbReference type="PANTHER" id="PTHR42756:SF1">
    <property type="entry name" value="TRANSCRIPTIONAL REPRESSOR OF EMRAB OPERON"/>
    <property type="match status" value="1"/>
</dbReference>
<keyword evidence="6" id="KW-1185">Reference proteome</keyword>
<dbReference type="InterPro" id="IPR036390">
    <property type="entry name" value="WH_DNA-bd_sf"/>
</dbReference>
<reference evidence="5 6" key="1">
    <citation type="submission" date="2018-08" db="EMBL/GenBank/DDBJ databases">
        <title>Draft genome sequence of Psychrilyobacter sp. strain SD5 isolated from Black Sea water.</title>
        <authorList>
            <person name="Yadav S."/>
            <person name="Villanueva L."/>
            <person name="Damste J.S.S."/>
        </authorList>
    </citation>
    <scope>NUCLEOTIDE SEQUENCE [LARGE SCALE GENOMIC DNA]</scope>
    <source>
        <strain evidence="5 6">SD5</strain>
    </source>
</reference>
<dbReference type="InterPro" id="IPR036388">
    <property type="entry name" value="WH-like_DNA-bd_sf"/>
</dbReference>
<gene>
    <name evidence="5" type="ORF">DYH56_11540</name>
</gene>
<evidence type="ECO:0000256" key="2">
    <source>
        <dbReference type="ARBA" id="ARBA00023125"/>
    </source>
</evidence>
<dbReference type="SMART" id="SM00347">
    <property type="entry name" value="HTH_MARR"/>
    <property type="match status" value="1"/>
</dbReference>
<keyword evidence="1" id="KW-0805">Transcription regulation</keyword>
<dbReference type="RefSeq" id="WP_114643028.1">
    <property type="nucleotide sequence ID" value="NZ_JAACIO010000015.1"/>
</dbReference>
<evidence type="ECO:0000313" key="6">
    <source>
        <dbReference type="Proteomes" id="UP000263486"/>
    </source>
</evidence>
<evidence type="ECO:0000259" key="4">
    <source>
        <dbReference type="PROSITE" id="PS50995"/>
    </source>
</evidence>
<evidence type="ECO:0000313" key="5">
    <source>
        <dbReference type="EMBL" id="REI40351.1"/>
    </source>
</evidence>
<evidence type="ECO:0000256" key="3">
    <source>
        <dbReference type="ARBA" id="ARBA00023163"/>
    </source>
</evidence>
<keyword evidence="3" id="KW-0804">Transcription</keyword>
<name>A0ABX9KFC6_9FUSO</name>
<protein>
    <submittedName>
        <fullName evidence="5">MarR family transcriptional regulator</fullName>
    </submittedName>
</protein>
<dbReference type="Gene3D" id="1.10.10.10">
    <property type="entry name" value="Winged helix-like DNA-binding domain superfamily/Winged helix DNA-binding domain"/>
    <property type="match status" value="1"/>
</dbReference>
<keyword evidence="2" id="KW-0238">DNA-binding</keyword>
<accession>A0ABX9KFC6</accession>
<evidence type="ECO:0000256" key="1">
    <source>
        <dbReference type="ARBA" id="ARBA00023015"/>
    </source>
</evidence>
<dbReference type="PROSITE" id="PS50995">
    <property type="entry name" value="HTH_MARR_2"/>
    <property type="match status" value="1"/>
</dbReference>
<sequence>MSLERVNTVIEDFTKLFYETESLALKQGIKCLTTTELHVIEAIGNHSLSMNNLSDKLGITMGTATVAINKLSNKGFITRKRSDNDRRKVFVSLSKKGEDALTYHNNFHKMIISSITKNIETENLEIFTTVFNQILENLKNQVEFFKPDVITNFLEGDSVSVLDVKGTPVIKNFFAGMGIKLYTELKIISNSHRVIAIKTPDGEVVEINTIDAKNLVVVKKDI</sequence>